<keyword evidence="2" id="KW-0472">Membrane</keyword>
<dbReference type="OrthoDB" id="2431312at2759"/>
<feature type="compositionally biased region" description="Low complexity" evidence="1">
    <location>
        <begin position="569"/>
        <end position="582"/>
    </location>
</feature>
<evidence type="ECO:0000313" key="4">
    <source>
        <dbReference type="Proteomes" id="UP000748756"/>
    </source>
</evidence>
<feature type="compositionally biased region" description="Gly residues" evidence="1">
    <location>
        <begin position="347"/>
        <end position="358"/>
    </location>
</feature>
<feature type="compositionally biased region" description="Low complexity" evidence="1">
    <location>
        <begin position="480"/>
        <end position="491"/>
    </location>
</feature>
<evidence type="ECO:0000256" key="1">
    <source>
        <dbReference type="SAM" id="MobiDB-lite"/>
    </source>
</evidence>
<dbReference type="EMBL" id="JAAAUQ010000006">
    <property type="protein sequence ID" value="KAF9156964.1"/>
    <property type="molecule type" value="Genomic_DNA"/>
</dbReference>
<reference evidence="3" key="1">
    <citation type="journal article" date="2020" name="Fungal Divers.">
        <title>Resolving the Mortierellaceae phylogeny through synthesis of multi-gene phylogenetics and phylogenomics.</title>
        <authorList>
            <person name="Vandepol N."/>
            <person name="Liber J."/>
            <person name="Desiro A."/>
            <person name="Na H."/>
            <person name="Kennedy M."/>
            <person name="Barry K."/>
            <person name="Grigoriev I.V."/>
            <person name="Miller A.N."/>
            <person name="O'Donnell K."/>
            <person name="Stajich J.E."/>
            <person name="Bonito G."/>
        </authorList>
    </citation>
    <scope>NUCLEOTIDE SEQUENCE</scope>
    <source>
        <strain evidence="3">NRRL 6426</strain>
    </source>
</reference>
<feature type="region of interest" description="Disordered" evidence="1">
    <location>
        <begin position="548"/>
        <end position="600"/>
    </location>
</feature>
<organism evidence="3 4">
    <name type="scientific">Linnemannia schmuckeri</name>
    <dbReference type="NCBI Taxonomy" id="64567"/>
    <lineage>
        <taxon>Eukaryota</taxon>
        <taxon>Fungi</taxon>
        <taxon>Fungi incertae sedis</taxon>
        <taxon>Mucoromycota</taxon>
        <taxon>Mortierellomycotina</taxon>
        <taxon>Mortierellomycetes</taxon>
        <taxon>Mortierellales</taxon>
        <taxon>Mortierellaceae</taxon>
        <taxon>Linnemannia</taxon>
    </lineage>
</organism>
<evidence type="ECO:0000256" key="2">
    <source>
        <dbReference type="SAM" id="Phobius"/>
    </source>
</evidence>
<accession>A0A9P5SA04</accession>
<dbReference type="Proteomes" id="UP000748756">
    <property type="component" value="Unassembled WGS sequence"/>
</dbReference>
<keyword evidence="2" id="KW-1133">Transmembrane helix</keyword>
<feature type="compositionally biased region" description="Polar residues" evidence="1">
    <location>
        <begin position="583"/>
        <end position="600"/>
    </location>
</feature>
<feature type="transmembrane region" description="Helical" evidence="2">
    <location>
        <begin position="373"/>
        <end position="395"/>
    </location>
</feature>
<feature type="region of interest" description="Disordered" evidence="1">
    <location>
        <begin position="327"/>
        <end position="369"/>
    </location>
</feature>
<protein>
    <submittedName>
        <fullName evidence="3">Uncharacterized protein</fullName>
    </submittedName>
</protein>
<feature type="compositionally biased region" description="Polar residues" evidence="1">
    <location>
        <begin position="551"/>
        <end position="564"/>
    </location>
</feature>
<feature type="region of interest" description="Disordered" evidence="1">
    <location>
        <begin position="480"/>
        <end position="524"/>
    </location>
</feature>
<proteinExistence type="predicted"/>
<feature type="compositionally biased region" description="Low complexity" evidence="1">
    <location>
        <begin position="512"/>
        <end position="524"/>
    </location>
</feature>
<keyword evidence="4" id="KW-1185">Reference proteome</keyword>
<comment type="caution">
    <text evidence="3">The sequence shown here is derived from an EMBL/GenBank/DDBJ whole genome shotgun (WGS) entry which is preliminary data.</text>
</comment>
<dbReference type="AlphaFoldDB" id="A0A9P5SA04"/>
<evidence type="ECO:0000313" key="3">
    <source>
        <dbReference type="EMBL" id="KAF9156964.1"/>
    </source>
</evidence>
<sequence>MASSTVIPTFTNPCIASFVTKGSTKIYLAGVSDVSNGLLEVYVVDIANIQTPVSTRAVSSLNALYWKNNAPKACSTYPGDTNPNTAALHFQQFGPFTSYDSNILSSGVVEAPSRFDGYAWASPKNYAIVGHAGPIAFVAALTNQTTLSTSSPWVGIRLNGTSGLDGTMNSRMQSYPVSTPLISLGTYTPNTVSPARGYLTVFDNAGSGRVYAATGYDRSNPLITDLLALGISQTVDMNNIKLTPDAIPVNIGTTGYILDKAADGSTVVYSINPGQSNKLQVVTTTGDVLPFSSNIAATSQNSQIITYRVDGTTASFNSFDTTTGKWAGIGLKAPPPKPSTPGNPSTSGGGNGGNGNGSGNSTSGSEEKGGASIGAIVGGVVGGLVVVALVAFLFIRNRRQKKKVAAPVVPTYYAETSQQPGAPPVAAAAALQSPIPAYQDSPYAAAAQFKQQELQPQQQQQQQYQPQQLQQLQPQVFQQQQQQHVQPQQAQSGYADPRLSYNPYTAAPGQPPIVQQQQTGQNPNIFQPHQSVYSIAPAQSQQAYVYPPGTQAGSIHSQGTSPSHYQMLPTGSSPGASVGSPSQTPVVYTPPTITGYQHPQ</sequence>
<gene>
    <name evidence="3" type="ORF">BG015_009337</name>
</gene>
<keyword evidence="2" id="KW-0812">Transmembrane</keyword>
<name>A0A9P5SA04_9FUNG</name>